<evidence type="ECO:0000256" key="1">
    <source>
        <dbReference type="SAM" id="MobiDB-lite"/>
    </source>
</evidence>
<evidence type="ECO:0000313" key="3">
    <source>
        <dbReference type="Proteomes" id="UP000325577"/>
    </source>
</evidence>
<evidence type="ECO:0000313" key="2">
    <source>
        <dbReference type="EMBL" id="KAA8516802.1"/>
    </source>
</evidence>
<keyword evidence="3" id="KW-1185">Reference proteome</keyword>
<reference evidence="2 3" key="1">
    <citation type="submission" date="2019-09" db="EMBL/GenBank/DDBJ databases">
        <title>A chromosome-level genome assembly of the Chinese tupelo Nyssa sinensis.</title>
        <authorList>
            <person name="Yang X."/>
            <person name="Kang M."/>
            <person name="Yang Y."/>
            <person name="Xiong H."/>
            <person name="Wang M."/>
            <person name="Zhang Z."/>
            <person name="Wang Z."/>
            <person name="Wu H."/>
            <person name="Ma T."/>
            <person name="Liu J."/>
            <person name="Xi Z."/>
        </authorList>
    </citation>
    <scope>NUCLEOTIDE SEQUENCE [LARGE SCALE GENOMIC DNA]</scope>
    <source>
        <strain evidence="2">J267</strain>
        <tissue evidence="2">Leaf</tissue>
    </source>
</reference>
<gene>
    <name evidence="2" type="ORF">F0562_017088</name>
</gene>
<organism evidence="2 3">
    <name type="scientific">Nyssa sinensis</name>
    <dbReference type="NCBI Taxonomy" id="561372"/>
    <lineage>
        <taxon>Eukaryota</taxon>
        <taxon>Viridiplantae</taxon>
        <taxon>Streptophyta</taxon>
        <taxon>Embryophyta</taxon>
        <taxon>Tracheophyta</taxon>
        <taxon>Spermatophyta</taxon>
        <taxon>Magnoliopsida</taxon>
        <taxon>eudicotyledons</taxon>
        <taxon>Gunneridae</taxon>
        <taxon>Pentapetalae</taxon>
        <taxon>asterids</taxon>
        <taxon>Cornales</taxon>
        <taxon>Nyssaceae</taxon>
        <taxon>Nyssa</taxon>
    </lineage>
</organism>
<sequence length="487" mass="51559">MITTPHIRTQRGSVLVTLIKWLQGGDGEALVFVESSGFYAIVVYADALVWVPDGHVEGEVVVEGVGGGGEVELSEGSVGDMKLHLVGAEDEPEDEDGNAYDGDDGDDDLEEEVEDTATEAATAAIAAIAAGAVVGFPGIQRSSVLVTLIKWLQGGDGEALVFVESSGFYAIVVYADALVWVPDGHVEGEVVVEGVGGGGEIELSEGSVGDMKLHLVGAEDEPEDEDGDAYDDDDGEDDLEDEVEDTATEAATAAIAAIAAGAVLVLNAVTDNDTGGWITKRYIRRTSNVHTVPARYEAPNFPSHPSIELDQQQHGPVGLVLAEGDAVVRSHRHVRPVDERRPDVDVFVTFVSGWNGGHVCDLLAVVGGEDVEFIVVNPDVIVRVSGGDGDLEVGGEEVGGGDVEGVDGGILEDELWLFGLQNGPNDENDEEEDEVEDEKSSAYFFDELLPPALVVAALFCRHVSGGGRRWMGVFLLEGWRALWRDTG</sequence>
<feature type="region of interest" description="Disordered" evidence="1">
    <location>
        <begin position="218"/>
        <end position="242"/>
    </location>
</feature>
<dbReference type="OrthoDB" id="911296at2759"/>
<accession>A0A5J4ZGS4</accession>
<dbReference type="AlphaFoldDB" id="A0A5J4ZGS4"/>
<dbReference type="EMBL" id="CM018051">
    <property type="protein sequence ID" value="KAA8516802.1"/>
    <property type="molecule type" value="Genomic_DNA"/>
</dbReference>
<protein>
    <submittedName>
        <fullName evidence="2">Uncharacterized protein</fullName>
    </submittedName>
</protein>
<name>A0A5J4ZGS4_9ASTE</name>
<dbReference type="Proteomes" id="UP000325577">
    <property type="component" value="Linkage Group LG8"/>
</dbReference>
<proteinExistence type="predicted"/>
<feature type="region of interest" description="Disordered" evidence="1">
    <location>
        <begin position="89"/>
        <end position="110"/>
    </location>
</feature>